<evidence type="ECO:0000313" key="3">
    <source>
        <dbReference type="Proteomes" id="UP000037460"/>
    </source>
</evidence>
<feature type="compositionally biased region" description="Low complexity" evidence="1">
    <location>
        <begin position="116"/>
        <end position="132"/>
    </location>
</feature>
<sequence>MSCSTSRSVISPSCVGTGCPSRRHRRVQRTRRASARQNPPRPLSSTNVATSTRPRAASVASAENEGCCSGAGGAVELAGCCGASKFSGANAGSAIDTAAPAIRRPMSTGLVPSVMRPSVRSTKRSSSTRIRL</sequence>
<dbReference type="PROSITE" id="PS51257">
    <property type="entry name" value="PROKAR_LIPOPROTEIN"/>
    <property type="match status" value="1"/>
</dbReference>
<evidence type="ECO:0000313" key="2">
    <source>
        <dbReference type="EMBL" id="KOO31804.1"/>
    </source>
</evidence>
<feature type="compositionally biased region" description="Polar residues" evidence="1">
    <location>
        <begin position="43"/>
        <end position="53"/>
    </location>
</feature>
<dbReference type="AlphaFoldDB" id="A0A0M0JZ07"/>
<gene>
    <name evidence="2" type="ORF">Ctob_006447</name>
</gene>
<comment type="caution">
    <text evidence="2">The sequence shown here is derived from an EMBL/GenBank/DDBJ whole genome shotgun (WGS) entry which is preliminary data.</text>
</comment>
<evidence type="ECO:0000256" key="1">
    <source>
        <dbReference type="SAM" id="MobiDB-lite"/>
    </source>
</evidence>
<proteinExistence type="predicted"/>
<feature type="region of interest" description="Disordered" evidence="1">
    <location>
        <begin position="108"/>
        <end position="132"/>
    </location>
</feature>
<protein>
    <submittedName>
        <fullName evidence="2">Uncharacterized protein</fullName>
    </submittedName>
</protein>
<keyword evidence="3" id="KW-1185">Reference proteome</keyword>
<name>A0A0M0JZ07_9EUKA</name>
<feature type="compositionally biased region" description="Basic residues" evidence="1">
    <location>
        <begin position="21"/>
        <end position="34"/>
    </location>
</feature>
<organism evidence="2 3">
    <name type="scientific">Chrysochromulina tobinii</name>
    <dbReference type="NCBI Taxonomy" id="1460289"/>
    <lineage>
        <taxon>Eukaryota</taxon>
        <taxon>Haptista</taxon>
        <taxon>Haptophyta</taxon>
        <taxon>Prymnesiophyceae</taxon>
        <taxon>Prymnesiales</taxon>
        <taxon>Chrysochromulinaceae</taxon>
        <taxon>Chrysochromulina</taxon>
    </lineage>
</organism>
<reference evidence="3" key="1">
    <citation type="journal article" date="2015" name="PLoS Genet.">
        <title>Genome Sequence and Transcriptome Analyses of Chrysochromulina tobin: Metabolic Tools for Enhanced Algal Fitness in the Prominent Order Prymnesiales (Haptophyceae).</title>
        <authorList>
            <person name="Hovde B.T."/>
            <person name="Deodato C.R."/>
            <person name="Hunsperger H.M."/>
            <person name="Ryken S.A."/>
            <person name="Yost W."/>
            <person name="Jha R.K."/>
            <person name="Patterson J."/>
            <person name="Monnat R.J. Jr."/>
            <person name="Barlow S.B."/>
            <person name="Starkenburg S.R."/>
            <person name="Cattolico R.A."/>
        </authorList>
    </citation>
    <scope>NUCLEOTIDE SEQUENCE</scope>
    <source>
        <strain evidence="3">CCMP291</strain>
    </source>
</reference>
<accession>A0A0M0JZ07</accession>
<dbReference type="Proteomes" id="UP000037460">
    <property type="component" value="Unassembled WGS sequence"/>
</dbReference>
<feature type="region of interest" description="Disordered" evidence="1">
    <location>
        <begin position="1"/>
        <end position="56"/>
    </location>
</feature>
<dbReference type="EMBL" id="JWZX01001929">
    <property type="protein sequence ID" value="KOO31804.1"/>
    <property type="molecule type" value="Genomic_DNA"/>
</dbReference>
<feature type="compositionally biased region" description="Polar residues" evidence="1">
    <location>
        <begin position="1"/>
        <end position="11"/>
    </location>
</feature>